<dbReference type="AlphaFoldDB" id="A0A2V2Z2Y4"/>
<accession>A0A2V2Z2Y4</accession>
<dbReference type="PROSITE" id="PS50109">
    <property type="entry name" value="HIS_KIN"/>
    <property type="match status" value="1"/>
</dbReference>
<dbReference type="PANTHER" id="PTHR43065">
    <property type="entry name" value="SENSOR HISTIDINE KINASE"/>
    <property type="match status" value="1"/>
</dbReference>
<dbReference type="EMBL" id="QGTQ01000001">
    <property type="protein sequence ID" value="PWW08626.1"/>
    <property type="molecule type" value="Genomic_DNA"/>
</dbReference>
<feature type="transmembrane region" description="Helical" evidence="9">
    <location>
        <begin position="266"/>
        <end position="285"/>
    </location>
</feature>
<evidence type="ECO:0000256" key="8">
    <source>
        <dbReference type="ARBA" id="ARBA00023012"/>
    </source>
</evidence>
<dbReference type="GO" id="GO:0005524">
    <property type="term" value="F:ATP binding"/>
    <property type="evidence" value="ECO:0007669"/>
    <property type="project" value="UniProtKB-KW"/>
</dbReference>
<sequence length="674" mass="75157">MINNKKYYVHLGFMLLAGCAIWLAFWRKESFSGVVVSNLLQLSASFYTMMMMFRAYRLSGKQSKLWLFFGLGMIDHTIAHIGWISRVLLTGSEPIYFGFPGYLWLLYYGFIIIGIYYQYRDRLRGAKLARGFIVEIALLVVVASTLYWKLQLESLFWQDNNINGDVIGYILVNSSANAVVIFLLLYLTLSGSSGYSSRANRLLLFGFILRLAGNTMFIYLLPGTNSWISDACWMLGILMTGFAALPELDPRRPACGDTAQKGSFAWFIRRYGLILIANAALIVMICYNGEFTIFSVGAILTIVLLVVRLTIGIHELDSAGVTLLQTDINYRNFVESSLFGVFIEQDGRLVYVNQQVESIFGVKPGQMLGRPLAEYIPEPDQARLRVHFQSISDVRHTTRLSVTGLGSNQSELYLEMQASGAFYEGRPAISGTLLDVTESKLSEQRMIQSEKLSVVGQLAAGVAHEIRNPLTALKGFTQLLHRSAEGKQRYYEMMLTELERINYIVGEFMVLSRPGQLSQLVSYRIGRMLEDIVPIMDSQAILTNVIIQIDERPDVPNVLCDVNQIKQVLVNLMKNAIEAMPEGGTLRIQIRTDEAGDVLIEIVDQGVGIPQHVIDRLGEPFYTTKQSGTGLGLTVCFKIIQAHGGVLSLSSEAGEGTVAAIRLPAEGKTIDQKK</sequence>
<dbReference type="Pfam" id="PF02518">
    <property type="entry name" value="HATPase_c"/>
    <property type="match status" value="1"/>
</dbReference>
<name>A0A2V2Z2Y4_9BACL</name>
<dbReference type="InterPro" id="IPR036890">
    <property type="entry name" value="HATPase_C_sf"/>
</dbReference>
<dbReference type="SMART" id="SM00387">
    <property type="entry name" value="HATPase_c"/>
    <property type="match status" value="1"/>
</dbReference>
<dbReference type="SMART" id="SM00091">
    <property type="entry name" value="PAS"/>
    <property type="match status" value="1"/>
</dbReference>
<dbReference type="Pfam" id="PF13426">
    <property type="entry name" value="PAS_9"/>
    <property type="match status" value="1"/>
</dbReference>
<dbReference type="Gene3D" id="3.30.450.20">
    <property type="entry name" value="PAS domain"/>
    <property type="match status" value="1"/>
</dbReference>
<evidence type="ECO:0000256" key="2">
    <source>
        <dbReference type="ARBA" id="ARBA00012438"/>
    </source>
</evidence>
<keyword evidence="4" id="KW-0808">Transferase</keyword>
<keyword evidence="9" id="KW-0472">Membrane</keyword>
<feature type="transmembrane region" description="Helical" evidence="9">
    <location>
        <begin position="128"/>
        <end position="147"/>
    </location>
</feature>
<evidence type="ECO:0000256" key="1">
    <source>
        <dbReference type="ARBA" id="ARBA00000085"/>
    </source>
</evidence>
<dbReference type="SMART" id="SM00388">
    <property type="entry name" value="HisKA"/>
    <property type="match status" value="1"/>
</dbReference>
<evidence type="ECO:0000259" key="11">
    <source>
        <dbReference type="PROSITE" id="PS50112"/>
    </source>
</evidence>
<evidence type="ECO:0000313" key="13">
    <source>
        <dbReference type="Proteomes" id="UP000246635"/>
    </source>
</evidence>
<dbReference type="NCBIfam" id="TIGR00229">
    <property type="entry name" value="sensory_box"/>
    <property type="match status" value="1"/>
</dbReference>
<feature type="transmembrane region" description="Helical" evidence="9">
    <location>
        <begin position="65"/>
        <end position="83"/>
    </location>
</feature>
<dbReference type="CDD" id="cd00082">
    <property type="entry name" value="HisKA"/>
    <property type="match status" value="1"/>
</dbReference>
<evidence type="ECO:0000256" key="6">
    <source>
        <dbReference type="ARBA" id="ARBA00022777"/>
    </source>
</evidence>
<dbReference type="EC" id="2.7.13.3" evidence="2"/>
<dbReference type="PRINTS" id="PR00344">
    <property type="entry name" value="BCTRLSENSOR"/>
</dbReference>
<dbReference type="Pfam" id="PF00512">
    <property type="entry name" value="HisKA"/>
    <property type="match status" value="1"/>
</dbReference>
<dbReference type="Proteomes" id="UP000246635">
    <property type="component" value="Unassembled WGS sequence"/>
</dbReference>
<feature type="transmembrane region" description="Helical" evidence="9">
    <location>
        <begin position="95"/>
        <end position="116"/>
    </location>
</feature>
<keyword evidence="6" id="KW-0418">Kinase</keyword>
<proteinExistence type="predicted"/>
<feature type="transmembrane region" description="Helical" evidence="9">
    <location>
        <begin position="31"/>
        <end position="53"/>
    </location>
</feature>
<dbReference type="InterPro" id="IPR036097">
    <property type="entry name" value="HisK_dim/P_sf"/>
</dbReference>
<dbReference type="PANTHER" id="PTHR43065:SF34">
    <property type="entry name" value="SPORULATION KINASE A"/>
    <property type="match status" value="1"/>
</dbReference>
<dbReference type="InterPro" id="IPR035965">
    <property type="entry name" value="PAS-like_dom_sf"/>
</dbReference>
<keyword evidence="8" id="KW-0902">Two-component regulatory system</keyword>
<keyword evidence="9" id="KW-0812">Transmembrane</keyword>
<feature type="domain" description="PAS" evidence="11">
    <location>
        <begin position="343"/>
        <end position="385"/>
    </location>
</feature>
<feature type="transmembrane region" description="Helical" evidence="9">
    <location>
        <begin position="201"/>
        <end position="221"/>
    </location>
</feature>
<gene>
    <name evidence="12" type="ORF">DFQ01_101350</name>
</gene>
<keyword evidence="13" id="KW-1185">Reference proteome</keyword>
<dbReference type="InterPro" id="IPR003661">
    <property type="entry name" value="HisK_dim/P_dom"/>
</dbReference>
<comment type="catalytic activity">
    <reaction evidence="1">
        <text>ATP + protein L-histidine = ADP + protein N-phospho-L-histidine.</text>
        <dbReference type="EC" id="2.7.13.3"/>
    </reaction>
</comment>
<keyword evidence="7" id="KW-0067">ATP-binding</keyword>
<evidence type="ECO:0000256" key="7">
    <source>
        <dbReference type="ARBA" id="ARBA00022840"/>
    </source>
</evidence>
<reference evidence="12 13" key="1">
    <citation type="submission" date="2018-05" db="EMBL/GenBank/DDBJ databases">
        <title>Genomic Encyclopedia of Type Strains, Phase III (KMG-III): the genomes of soil and plant-associated and newly described type strains.</title>
        <authorList>
            <person name="Whitman W."/>
        </authorList>
    </citation>
    <scope>NUCLEOTIDE SEQUENCE [LARGE SCALE GENOMIC DNA]</scope>
    <source>
        <strain evidence="12 13">CECT 5696</strain>
    </source>
</reference>
<dbReference type="GO" id="GO:0000155">
    <property type="term" value="F:phosphorelay sensor kinase activity"/>
    <property type="evidence" value="ECO:0007669"/>
    <property type="project" value="InterPro"/>
</dbReference>
<comment type="caution">
    <text evidence="12">The sequence shown here is derived from an EMBL/GenBank/DDBJ whole genome shotgun (WGS) entry which is preliminary data.</text>
</comment>
<protein>
    <recommendedName>
        <fullName evidence="2">histidine kinase</fullName>
        <ecNumber evidence="2">2.7.13.3</ecNumber>
    </recommendedName>
</protein>
<dbReference type="InterPro" id="IPR005467">
    <property type="entry name" value="His_kinase_dom"/>
</dbReference>
<dbReference type="CDD" id="cd00130">
    <property type="entry name" value="PAS"/>
    <property type="match status" value="1"/>
</dbReference>
<feature type="domain" description="Histidine kinase" evidence="10">
    <location>
        <begin position="461"/>
        <end position="667"/>
    </location>
</feature>
<dbReference type="InterPro" id="IPR000014">
    <property type="entry name" value="PAS"/>
</dbReference>
<keyword evidence="3" id="KW-0597">Phosphoprotein</keyword>
<dbReference type="RefSeq" id="WP_110042144.1">
    <property type="nucleotide sequence ID" value="NZ_CP054613.1"/>
</dbReference>
<dbReference type="Gene3D" id="1.10.287.130">
    <property type="match status" value="1"/>
</dbReference>
<dbReference type="SUPFAM" id="SSF55785">
    <property type="entry name" value="PYP-like sensor domain (PAS domain)"/>
    <property type="match status" value="1"/>
</dbReference>
<dbReference type="SUPFAM" id="SSF47384">
    <property type="entry name" value="Homodimeric domain of signal transducing histidine kinase"/>
    <property type="match status" value="1"/>
</dbReference>
<organism evidence="12 13">
    <name type="scientific">Paenibacillus cellulosilyticus</name>
    <dbReference type="NCBI Taxonomy" id="375489"/>
    <lineage>
        <taxon>Bacteria</taxon>
        <taxon>Bacillati</taxon>
        <taxon>Bacillota</taxon>
        <taxon>Bacilli</taxon>
        <taxon>Bacillales</taxon>
        <taxon>Paenibacillaceae</taxon>
        <taxon>Paenibacillus</taxon>
    </lineage>
</organism>
<feature type="transmembrane region" description="Helical" evidence="9">
    <location>
        <begin position="291"/>
        <end position="311"/>
    </location>
</feature>
<dbReference type="OrthoDB" id="9815750at2"/>
<evidence type="ECO:0000259" key="10">
    <source>
        <dbReference type="PROSITE" id="PS50109"/>
    </source>
</evidence>
<dbReference type="PROSITE" id="PS50112">
    <property type="entry name" value="PAS"/>
    <property type="match status" value="1"/>
</dbReference>
<feature type="transmembrane region" description="Helical" evidence="9">
    <location>
        <begin position="7"/>
        <end position="25"/>
    </location>
</feature>
<evidence type="ECO:0000256" key="3">
    <source>
        <dbReference type="ARBA" id="ARBA00022553"/>
    </source>
</evidence>
<evidence type="ECO:0000313" key="12">
    <source>
        <dbReference type="EMBL" id="PWW08626.1"/>
    </source>
</evidence>
<dbReference type="PROSITE" id="PS51257">
    <property type="entry name" value="PROKAR_LIPOPROTEIN"/>
    <property type="match status" value="1"/>
</dbReference>
<evidence type="ECO:0000256" key="5">
    <source>
        <dbReference type="ARBA" id="ARBA00022741"/>
    </source>
</evidence>
<keyword evidence="9" id="KW-1133">Transmembrane helix</keyword>
<dbReference type="SUPFAM" id="SSF55874">
    <property type="entry name" value="ATPase domain of HSP90 chaperone/DNA topoisomerase II/histidine kinase"/>
    <property type="match status" value="1"/>
</dbReference>
<dbReference type="InterPro" id="IPR003594">
    <property type="entry name" value="HATPase_dom"/>
</dbReference>
<feature type="transmembrane region" description="Helical" evidence="9">
    <location>
        <begin position="167"/>
        <end position="189"/>
    </location>
</feature>
<dbReference type="Gene3D" id="3.30.565.10">
    <property type="entry name" value="Histidine kinase-like ATPase, C-terminal domain"/>
    <property type="match status" value="1"/>
</dbReference>
<evidence type="ECO:0000256" key="9">
    <source>
        <dbReference type="SAM" id="Phobius"/>
    </source>
</evidence>
<keyword evidence="5" id="KW-0547">Nucleotide-binding</keyword>
<evidence type="ECO:0000256" key="4">
    <source>
        <dbReference type="ARBA" id="ARBA00022679"/>
    </source>
</evidence>
<dbReference type="InterPro" id="IPR004358">
    <property type="entry name" value="Sig_transdc_His_kin-like_C"/>
</dbReference>